<dbReference type="Gene3D" id="3.60.10.10">
    <property type="entry name" value="Endonuclease/exonuclease/phosphatase"/>
    <property type="match status" value="1"/>
</dbReference>
<sequence length="485" mass="55274">MLTNGSDGFTTVVNKKKRSRGGIDFSNMLTKQMPTPLDGVATANYFQALQTMEVKFEAIDATVDKKYGIRHHVRPVDVKRPEALKSSTESAFFVEKHHTKIRKAPKPSPVVEVTESMISDENTALLNTLVDRLEDADKRVDDISKILGNATNPDHIMKKAVESPLAFNSALSLKMAASDNEIEELVQLHMINRVLSANKPDEDTTFATKWKKFMGKSVPSKRHDIFAACSKWWQTTPKIFELARFTKALSTFELSLMSIAPTLFTNDHWIQYVTGYPIEWIPAHHVRLLHPNTLLRLLRSELGELCMAHWREVQWQGHLFDELEELRQLEGHYPADESVLQLQVAEDGSRVDRGHERRQEERTPGHLLIDNLLSKYALTCVQETKFADRSHLSNFKFHLESAFEHKLFLRDVNALLDRPTRGRSNGVLTVLRSDFPGFDSAMNLTHMTVPGRYLVVRVTVEHAPVYIHNVYAPVDKQENNSSFPV</sequence>
<comment type="caution">
    <text evidence="1">The sequence shown here is derived from an EMBL/GenBank/DDBJ whole genome shotgun (WGS) entry which is preliminary data.</text>
</comment>
<reference evidence="1 2" key="1">
    <citation type="journal article" date="2017" name="Genome Biol. Evol.">
        <title>Phytophthora megakarya and P. palmivora, closely related causal agents of cacao black pod rot, underwent increases in genome sizes and gene numbers by different mechanisms.</title>
        <authorList>
            <person name="Ali S.S."/>
            <person name="Shao J."/>
            <person name="Lary D.J."/>
            <person name="Kronmiller B."/>
            <person name="Shen D."/>
            <person name="Strem M.D."/>
            <person name="Amoako-Attah I."/>
            <person name="Akrofi A.Y."/>
            <person name="Begoude B.A."/>
            <person name="Ten Hoopen G.M."/>
            <person name="Coulibaly K."/>
            <person name="Kebe B.I."/>
            <person name="Melnick R.L."/>
            <person name="Guiltinan M.J."/>
            <person name="Tyler B.M."/>
            <person name="Meinhardt L.W."/>
            <person name="Bailey B.A."/>
        </authorList>
    </citation>
    <scope>NUCLEOTIDE SEQUENCE [LARGE SCALE GENOMIC DNA]</scope>
    <source>
        <strain evidence="2">sbr112.9</strain>
    </source>
</reference>
<proteinExistence type="predicted"/>
<organism evidence="1 2">
    <name type="scientific">Phytophthora palmivora</name>
    <dbReference type="NCBI Taxonomy" id="4796"/>
    <lineage>
        <taxon>Eukaryota</taxon>
        <taxon>Sar</taxon>
        <taxon>Stramenopiles</taxon>
        <taxon>Oomycota</taxon>
        <taxon>Peronosporomycetes</taxon>
        <taxon>Peronosporales</taxon>
        <taxon>Peronosporaceae</taxon>
        <taxon>Phytophthora</taxon>
    </lineage>
</organism>
<name>A0A2P4Y507_9STRA</name>
<dbReference type="Proteomes" id="UP000237271">
    <property type="component" value="Unassembled WGS sequence"/>
</dbReference>
<protein>
    <submittedName>
        <fullName evidence="1">Pol-like protein putative</fullName>
    </submittedName>
</protein>
<accession>A0A2P4Y507</accession>
<evidence type="ECO:0000313" key="2">
    <source>
        <dbReference type="Proteomes" id="UP000237271"/>
    </source>
</evidence>
<keyword evidence="2" id="KW-1185">Reference proteome</keyword>
<evidence type="ECO:0000313" key="1">
    <source>
        <dbReference type="EMBL" id="POM72902.1"/>
    </source>
</evidence>
<dbReference type="InterPro" id="IPR036691">
    <property type="entry name" value="Endo/exonu/phosph_ase_sf"/>
</dbReference>
<gene>
    <name evidence="1" type="ORF">PHPALM_10315</name>
</gene>
<dbReference type="AlphaFoldDB" id="A0A2P4Y507"/>
<dbReference type="EMBL" id="NCKW01005403">
    <property type="protein sequence ID" value="POM72902.1"/>
    <property type="molecule type" value="Genomic_DNA"/>
</dbReference>
<dbReference type="OrthoDB" id="127466at2759"/>